<accession>A0ABW3J7P4</accession>
<protein>
    <submittedName>
        <fullName evidence="6">CmpA/NrtA family ABC transporter substrate-binding protein</fullName>
    </submittedName>
</protein>
<evidence type="ECO:0000256" key="4">
    <source>
        <dbReference type="ARBA" id="ARBA00022519"/>
    </source>
</evidence>
<evidence type="ECO:0000256" key="1">
    <source>
        <dbReference type="ARBA" id="ARBA00004308"/>
    </source>
</evidence>
<dbReference type="PANTHER" id="PTHR30024:SF43">
    <property type="entry name" value="BLL4572 PROTEIN"/>
    <property type="match status" value="1"/>
</dbReference>
<dbReference type="Proteomes" id="UP001597102">
    <property type="component" value="Unassembled WGS sequence"/>
</dbReference>
<evidence type="ECO:0000313" key="7">
    <source>
        <dbReference type="Proteomes" id="UP001597102"/>
    </source>
</evidence>
<evidence type="ECO:0000256" key="2">
    <source>
        <dbReference type="ARBA" id="ARBA00022448"/>
    </source>
</evidence>
<dbReference type="PANTHER" id="PTHR30024">
    <property type="entry name" value="ALIPHATIC SULFONATES-BINDING PROTEIN-RELATED"/>
    <property type="match status" value="1"/>
</dbReference>
<name>A0ABW3J7P4_9HYPH</name>
<evidence type="ECO:0000256" key="3">
    <source>
        <dbReference type="ARBA" id="ARBA00022475"/>
    </source>
</evidence>
<sequence>MSDAPYKIAAGIIPLLDSALLVVAKEKGFAAAEGVDLTLIKESSWANIRDRLAVGHFQVAQMLAPMPIACNLGLTPIGSHTVAPMALGLGGNAVTVSKRLWAEMSDQGAPQGLDPKAAGAALKAAIAQRPESDGRLRFGVVHPYSGHNYELRYWLAACGIHPDQDVEILILPPPLMADALASGTIDGYCVGEPWNTAAVIAGTGRIVTVKSAIWRSSPEKVLGVRSQWAEQNPEALAALLRAIYHAAQWCAQRDNRDELARLLAETAYVDRPADWMMPALTGEIATGSGETIEVADFFLTHAKAATFPWKSHALWFYSQMVRWGQVEHSATNAEIALQTYRPDLYRAALKPLGVALPGANAKVEGALQAATPVGSAGASLTLGPDGFFDGSLFDPDELDAYIAAQASDPGE</sequence>
<dbReference type="CDD" id="cd13553">
    <property type="entry name" value="PBP2_NrtA_CpmA_like"/>
    <property type="match status" value="1"/>
</dbReference>
<comment type="caution">
    <text evidence="6">The sequence shown here is derived from an EMBL/GenBank/DDBJ whole genome shotgun (WGS) entry which is preliminary data.</text>
</comment>
<dbReference type="SUPFAM" id="SSF53850">
    <property type="entry name" value="Periplasmic binding protein-like II"/>
    <property type="match status" value="1"/>
</dbReference>
<keyword evidence="2" id="KW-0813">Transport</keyword>
<evidence type="ECO:0000313" key="6">
    <source>
        <dbReference type="EMBL" id="MFD0986278.1"/>
    </source>
</evidence>
<dbReference type="Gene3D" id="3.40.190.10">
    <property type="entry name" value="Periplasmic binding protein-like II"/>
    <property type="match status" value="2"/>
</dbReference>
<keyword evidence="7" id="KW-1185">Reference proteome</keyword>
<reference evidence="7" key="1">
    <citation type="journal article" date="2019" name="Int. J. Syst. Evol. Microbiol.">
        <title>The Global Catalogue of Microorganisms (GCM) 10K type strain sequencing project: providing services to taxonomists for standard genome sequencing and annotation.</title>
        <authorList>
            <consortium name="The Broad Institute Genomics Platform"/>
            <consortium name="The Broad Institute Genome Sequencing Center for Infectious Disease"/>
            <person name="Wu L."/>
            <person name="Ma J."/>
        </authorList>
    </citation>
    <scope>NUCLEOTIDE SEQUENCE [LARGE SCALE GENOMIC DNA]</scope>
    <source>
        <strain evidence="7">CCUG 61697</strain>
    </source>
</reference>
<proteinExistence type="predicted"/>
<evidence type="ECO:0000256" key="5">
    <source>
        <dbReference type="ARBA" id="ARBA00023136"/>
    </source>
</evidence>
<dbReference type="InterPro" id="IPR044527">
    <property type="entry name" value="NrtA/CpmA_ABC-bd_dom"/>
</dbReference>
<dbReference type="EMBL" id="JBHTJO010000001">
    <property type="protein sequence ID" value="MFD0986278.1"/>
    <property type="molecule type" value="Genomic_DNA"/>
</dbReference>
<keyword evidence="4" id="KW-0997">Cell inner membrane</keyword>
<dbReference type="Pfam" id="PF13379">
    <property type="entry name" value="NMT1_2"/>
    <property type="match status" value="1"/>
</dbReference>
<organism evidence="6 7">
    <name type="scientific">Methyloligella solikamskensis</name>
    <dbReference type="NCBI Taxonomy" id="1177756"/>
    <lineage>
        <taxon>Bacteria</taxon>
        <taxon>Pseudomonadati</taxon>
        <taxon>Pseudomonadota</taxon>
        <taxon>Alphaproteobacteria</taxon>
        <taxon>Hyphomicrobiales</taxon>
        <taxon>Hyphomicrobiaceae</taxon>
        <taxon>Methyloligella</taxon>
    </lineage>
</organism>
<keyword evidence="3" id="KW-1003">Cell membrane</keyword>
<gene>
    <name evidence="6" type="ORF">ACFQ2F_04130</name>
</gene>
<comment type="subcellular location">
    <subcellularLocation>
        <location evidence="1">Endomembrane system</location>
    </subcellularLocation>
</comment>
<dbReference type="RefSeq" id="WP_379086101.1">
    <property type="nucleotide sequence ID" value="NZ_JBHTJO010000001.1"/>
</dbReference>
<keyword evidence="5" id="KW-0472">Membrane</keyword>